<dbReference type="PANTHER" id="PTHR43096:SF52">
    <property type="entry name" value="DNAJ HOMOLOG 1, MITOCHONDRIAL-RELATED"/>
    <property type="match status" value="1"/>
</dbReference>
<keyword evidence="7" id="KW-1185">Reference proteome</keyword>
<dbReference type="CDD" id="cd06257">
    <property type="entry name" value="DnaJ"/>
    <property type="match status" value="1"/>
</dbReference>
<dbReference type="OrthoDB" id="9779889at2"/>
<name>A0A1G9GWH5_9FIRM</name>
<proteinExistence type="predicted"/>
<keyword evidence="4" id="KW-1133">Transmembrane helix</keyword>
<sequence>MRLIKKILGKILYGIAKVLGIIIDSLIQLIENMVLFVGSFFKGCLALVSMGGCLVFLLFANLGLRILMNPVGLSTILFLLTFLMVGGKFVYYLKYLKYITTEFLFNTANYLMDGTNYQYKAFNEYKAAYKKAEEEKLREQQRRYYEQQRKWEERFKQQWYQQNHQSSQGTYGGYGHGFVNPNIEFKNKYERSCDVIGVAYDADKSQIKSAYRKKAKEYHPDLSKAPNATEIFQGITAAYEFLNDDNIQRYKNI</sequence>
<reference evidence="6 7" key="1">
    <citation type="submission" date="2016-10" db="EMBL/GenBank/DDBJ databases">
        <authorList>
            <person name="de Groot N.N."/>
        </authorList>
    </citation>
    <scope>NUCLEOTIDE SEQUENCE [LARGE SCALE GENOMIC DNA]</scope>
    <source>
        <strain evidence="6 7">DSM 18346</strain>
    </source>
</reference>
<keyword evidence="3" id="KW-0175">Coiled coil</keyword>
<dbReference type="GO" id="GO:0006260">
    <property type="term" value="P:DNA replication"/>
    <property type="evidence" value="ECO:0007669"/>
    <property type="project" value="UniProtKB-KW"/>
</dbReference>
<dbReference type="EMBL" id="FNFP01000007">
    <property type="protein sequence ID" value="SDL05016.1"/>
    <property type="molecule type" value="Genomic_DNA"/>
</dbReference>
<dbReference type="PANTHER" id="PTHR43096">
    <property type="entry name" value="DNAJ HOMOLOG 1, MITOCHONDRIAL-RELATED"/>
    <property type="match status" value="1"/>
</dbReference>
<dbReference type="Gene3D" id="1.10.287.110">
    <property type="entry name" value="DnaJ domain"/>
    <property type="match status" value="1"/>
</dbReference>
<dbReference type="GO" id="GO:0042026">
    <property type="term" value="P:protein refolding"/>
    <property type="evidence" value="ECO:0007669"/>
    <property type="project" value="TreeGrafter"/>
</dbReference>
<organism evidence="6 7">
    <name type="scientific">Natronincola ferrireducens</name>
    <dbReference type="NCBI Taxonomy" id="393762"/>
    <lineage>
        <taxon>Bacteria</taxon>
        <taxon>Bacillati</taxon>
        <taxon>Bacillota</taxon>
        <taxon>Clostridia</taxon>
        <taxon>Peptostreptococcales</taxon>
        <taxon>Natronincolaceae</taxon>
        <taxon>Natronincola</taxon>
    </lineage>
</organism>
<dbReference type="AlphaFoldDB" id="A0A1G9GWH5"/>
<keyword evidence="2" id="KW-0143">Chaperone</keyword>
<dbReference type="PRINTS" id="PR00625">
    <property type="entry name" value="JDOMAIN"/>
</dbReference>
<feature type="transmembrane region" description="Helical" evidence="4">
    <location>
        <begin position="36"/>
        <end position="59"/>
    </location>
</feature>
<keyword evidence="4" id="KW-0472">Membrane</keyword>
<dbReference type="PROSITE" id="PS50076">
    <property type="entry name" value="DNAJ_2"/>
    <property type="match status" value="1"/>
</dbReference>
<protein>
    <submittedName>
        <fullName evidence="6">DnaJ domain-containing protein</fullName>
    </submittedName>
</protein>
<dbReference type="SMART" id="SM00271">
    <property type="entry name" value="DnaJ"/>
    <property type="match status" value="1"/>
</dbReference>
<keyword evidence="1" id="KW-0235">DNA replication</keyword>
<feature type="coiled-coil region" evidence="3">
    <location>
        <begin position="122"/>
        <end position="150"/>
    </location>
</feature>
<evidence type="ECO:0000256" key="1">
    <source>
        <dbReference type="ARBA" id="ARBA00022705"/>
    </source>
</evidence>
<dbReference type="GO" id="GO:0005737">
    <property type="term" value="C:cytoplasm"/>
    <property type="evidence" value="ECO:0007669"/>
    <property type="project" value="TreeGrafter"/>
</dbReference>
<evidence type="ECO:0000256" key="3">
    <source>
        <dbReference type="SAM" id="Coils"/>
    </source>
</evidence>
<evidence type="ECO:0000313" key="7">
    <source>
        <dbReference type="Proteomes" id="UP000198718"/>
    </source>
</evidence>
<dbReference type="SUPFAM" id="SSF46565">
    <property type="entry name" value="Chaperone J-domain"/>
    <property type="match status" value="1"/>
</dbReference>
<evidence type="ECO:0000256" key="4">
    <source>
        <dbReference type="SAM" id="Phobius"/>
    </source>
</evidence>
<dbReference type="InterPro" id="IPR036869">
    <property type="entry name" value="J_dom_sf"/>
</dbReference>
<gene>
    <name evidence="6" type="ORF">SAMN05660472_02509</name>
</gene>
<accession>A0A1G9GWH5</accession>
<feature type="transmembrane region" description="Helical" evidence="4">
    <location>
        <begin position="12"/>
        <end position="30"/>
    </location>
</feature>
<feature type="domain" description="J" evidence="5">
    <location>
        <begin position="191"/>
        <end position="253"/>
    </location>
</feature>
<keyword evidence="4" id="KW-0812">Transmembrane</keyword>
<evidence type="ECO:0000256" key="2">
    <source>
        <dbReference type="ARBA" id="ARBA00023186"/>
    </source>
</evidence>
<dbReference type="RefSeq" id="WP_090554053.1">
    <property type="nucleotide sequence ID" value="NZ_FNFP01000007.1"/>
</dbReference>
<evidence type="ECO:0000313" key="6">
    <source>
        <dbReference type="EMBL" id="SDL05016.1"/>
    </source>
</evidence>
<evidence type="ECO:0000259" key="5">
    <source>
        <dbReference type="PROSITE" id="PS50076"/>
    </source>
</evidence>
<dbReference type="InterPro" id="IPR001623">
    <property type="entry name" value="DnaJ_domain"/>
</dbReference>
<dbReference type="STRING" id="393762.SAMN05660472_02509"/>
<feature type="transmembrane region" description="Helical" evidence="4">
    <location>
        <begin position="71"/>
        <end position="93"/>
    </location>
</feature>
<dbReference type="GO" id="GO:0051082">
    <property type="term" value="F:unfolded protein binding"/>
    <property type="evidence" value="ECO:0007669"/>
    <property type="project" value="TreeGrafter"/>
</dbReference>
<dbReference type="Pfam" id="PF00226">
    <property type="entry name" value="DnaJ"/>
    <property type="match status" value="1"/>
</dbReference>
<dbReference type="Proteomes" id="UP000198718">
    <property type="component" value="Unassembled WGS sequence"/>
</dbReference>